<protein>
    <recommendedName>
        <fullName evidence="3">histidine kinase</fullName>
        <ecNumber evidence="3">2.7.13.3</ecNumber>
    </recommendedName>
</protein>
<dbReference type="EC" id="2.7.13.3" evidence="3"/>
<dbReference type="Gene3D" id="6.10.340.10">
    <property type="match status" value="1"/>
</dbReference>
<dbReference type="InterPro" id="IPR003594">
    <property type="entry name" value="HATPase_dom"/>
</dbReference>
<evidence type="ECO:0000256" key="7">
    <source>
        <dbReference type="ARBA" id="ARBA00022777"/>
    </source>
</evidence>
<dbReference type="Gene3D" id="3.30.565.10">
    <property type="entry name" value="Histidine kinase-like ATPase, C-terminal domain"/>
    <property type="match status" value="1"/>
</dbReference>
<feature type="domain" description="HAMP" evidence="13">
    <location>
        <begin position="170"/>
        <end position="223"/>
    </location>
</feature>
<dbReference type="SUPFAM" id="SSF47384">
    <property type="entry name" value="Homodimeric domain of signal transducing histidine kinase"/>
    <property type="match status" value="1"/>
</dbReference>
<evidence type="ECO:0000256" key="6">
    <source>
        <dbReference type="ARBA" id="ARBA00022692"/>
    </source>
</evidence>
<dbReference type="PANTHER" id="PTHR45436:SF16">
    <property type="entry name" value="HISTIDINE KINASE"/>
    <property type="match status" value="1"/>
</dbReference>
<dbReference type="InterPro" id="IPR005467">
    <property type="entry name" value="His_kinase_dom"/>
</dbReference>
<feature type="transmembrane region" description="Helical" evidence="11">
    <location>
        <begin position="20"/>
        <end position="44"/>
    </location>
</feature>
<comment type="catalytic activity">
    <reaction evidence="1">
        <text>ATP + protein L-histidine = ADP + protein N-phospho-L-histidine.</text>
        <dbReference type="EC" id="2.7.13.3"/>
    </reaction>
</comment>
<dbReference type="OrthoDB" id="9121563at2"/>
<dbReference type="GO" id="GO:0005886">
    <property type="term" value="C:plasma membrane"/>
    <property type="evidence" value="ECO:0007669"/>
    <property type="project" value="TreeGrafter"/>
</dbReference>
<evidence type="ECO:0000256" key="5">
    <source>
        <dbReference type="ARBA" id="ARBA00022679"/>
    </source>
</evidence>
<dbReference type="GO" id="GO:0000155">
    <property type="term" value="F:phosphorelay sensor kinase activity"/>
    <property type="evidence" value="ECO:0007669"/>
    <property type="project" value="InterPro"/>
</dbReference>
<dbReference type="InterPro" id="IPR036097">
    <property type="entry name" value="HisK_dim/P_sf"/>
</dbReference>
<organism evidence="14 15">
    <name type="scientific">Salinisphaera japonica YTM-1</name>
    <dbReference type="NCBI Taxonomy" id="1209778"/>
    <lineage>
        <taxon>Bacteria</taxon>
        <taxon>Pseudomonadati</taxon>
        <taxon>Pseudomonadota</taxon>
        <taxon>Gammaproteobacteria</taxon>
        <taxon>Salinisphaerales</taxon>
        <taxon>Salinisphaeraceae</taxon>
        <taxon>Salinisphaera</taxon>
    </lineage>
</organism>
<dbReference type="EMBL" id="AYKG01000042">
    <property type="protein sequence ID" value="ROO25905.1"/>
    <property type="molecule type" value="Genomic_DNA"/>
</dbReference>
<evidence type="ECO:0000256" key="3">
    <source>
        <dbReference type="ARBA" id="ARBA00012438"/>
    </source>
</evidence>
<evidence type="ECO:0000256" key="8">
    <source>
        <dbReference type="ARBA" id="ARBA00022989"/>
    </source>
</evidence>
<dbReference type="Gene3D" id="1.10.287.130">
    <property type="match status" value="1"/>
</dbReference>
<sequence>MPARSRVKRLLAGPRISLQYRVATALALFVAVVVSTVLIALFTINDHLKTELLNGIVSHEMSELAEDYPQEGEAAIPHSASLIGYVVGPDERDNLPPALQLLPPGIKGITVDVGERTYRVGTREIGDQQAYLAYDITAIEDREDLFKAIAITAALIVLALAVPLGSAIARISLKPINALAEHLGHLHPDQRAEPLADQFEHYEVGVIARAFDRFMGRLDEFVERERSFTADASHELRTPLAVIQGAVEVLQQEPRLADSGPLTRIDRASHQMAELIESLLFLARDEQAEPDGAAPLCRADQVVNEVLDAYRPMTAGKQIEIGVIDELEVAAPRIALVIAFGNLLRNALRHGGDEIRVTLADQRLIVADNGHGMNTEQMQHVFERGFRTGPGAGLGLGLYLVKRVADRYDWRIRLASRPEEGTQIELRLA</sequence>
<dbReference type="InterPro" id="IPR003661">
    <property type="entry name" value="HisK_dim/P_dom"/>
</dbReference>
<comment type="subcellular location">
    <subcellularLocation>
        <location evidence="2">Membrane</location>
    </subcellularLocation>
</comment>
<dbReference type="SUPFAM" id="SSF55874">
    <property type="entry name" value="ATPase domain of HSP90 chaperone/DNA topoisomerase II/histidine kinase"/>
    <property type="match status" value="1"/>
</dbReference>
<reference evidence="14 15" key="1">
    <citation type="submission" date="2013-10" db="EMBL/GenBank/DDBJ databases">
        <title>Salinisphaera japonica YTM-1 Genome Sequencing.</title>
        <authorList>
            <person name="Lai Q."/>
            <person name="Li C."/>
            <person name="Shao Z."/>
        </authorList>
    </citation>
    <scope>NUCLEOTIDE SEQUENCE [LARGE SCALE GENOMIC DNA]</scope>
    <source>
        <strain evidence="14 15">YTM-1</strain>
    </source>
</reference>
<dbReference type="PROSITE" id="PS50109">
    <property type="entry name" value="HIS_KIN"/>
    <property type="match status" value="1"/>
</dbReference>
<gene>
    <name evidence="14" type="ORF">SAJA_12150</name>
</gene>
<keyword evidence="10 11" id="KW-0472">Membrane</keyword>
<evidence type="ECO:0000256" key="2">
    <source>
        <dbReference type="ARBA" id="ARBA00004370"/>
    </source>
</evidence>
<feature type="domain" description="Histidine kinase" evidence="12">
    <location>
        <begin position="231"/>
        <end position="429"/>
    </location>
</feature>
<evidence type="ECO:0000256" key="10">
    <source>
        <dbReference type="ARBA" id="ARBA00023136"/>
    </source>
</evidence>
<dbReference type="InParanoid" id="A0A423PJY0"/>
<keyword evidence="9" id="KW-0902">Two-component regulatory system</keyword>
<dbReference type="InterPro" id="IPR004358">
    <property type="entry name" value="Sig_transdc_His_kin-like_C"/>
</dbReference>
<dbReference type="PANTHER" id="PTHR45436">
    <property type="entry name" value="SENSOR HISTIDINE KINASE YKOH"/>
    <property type="match status" value="1"/>
</dbReference>
<evidence type="ECO:0000256" key="1">
    <source>
        <dbReference type="ARBA" id="ARBA00000085"/>
    </source>
</evidence>
<dbReference type="CDD" id="cd00075">
    <property type="entry name" value="HATPase"/>
    <property type="match status" value="1"/>
</dbReference>
<evidence type="ECO:0000256" key="11">
    <source>
        <dbReference type="SAM" id="Phobius"/>
    </source>
</evidence>
<accession>A0A423PJY0</accession>
<keyword evidence="6 11" id="KW-0812">Transmembrane</keyword>
<dbReference type="AlphaFoldDB" id="A0A423PJY0"/>
<dbReference type="CDD" id="cd00082">
    <property type="entry name" value="HisKA"/>
    <property type="match status" value="1"/>
</dbReference>
<keyword evidence="8 11" id="KW-1133">Transmembrane helix</keyword>
<dbReference type="Pfam" id="PF02518">
    <property type="entry name" value="HATPase_c"/>
    <property type="match status" value="1"/>
</dbReference>
<evidence type="ECO:0000313" key="14">
    <source>
        <dbReference type="EMBL" id="ROO25905.1"/>
    </source>
</evidence>
<dbReference type="RefSeq" id="WP_123658907.1">
    <property type="nucleotide sequence ID" value="NZ_AYKG01000042.1"/>
</dbReference>
<feature type="transmembrane region" description="Helical" evidence="11">
    <location>
        <begin position="148"/>
        <end position="169"/>
    </location>
</feature>
<dbReference type="PROSITE" id="PS50885">
    <property type="entry name" value="HAMP"/>
    <property type="match status" value="1"/>
</dbReference>
<evidence type="ECO:0000259" key="12">
    <source>
        <dbReference type="PROSITE" id="PS50109"/>
    </source>
</evidence>
<dbReference type="SMART" id="SM00387">
    <property type="entry name" value="HATPase_c"/>
    <property type="match status" value="1"/>
</dbReference>
<dbReference type="PRINTS" id="PR00344">
    <property type="entry name" value="BCTRLSENSOR"/>
</dbReference>
<evidence type="ECO:0000256" key="4">
    <source>
        <dbReference type="ARBA" id="ARBA00022553"/>
    </source>
</evidence>
<dbReference type="Proteomes" id="UP000285310">
    <property type="component" value="Unassembled WGS sequence"/>
</dbReference>
<dbReference type="Pfam" id="PF00512">
    <property type="entry name" value="HisKA"/>
    <property type="match status" value="1"/>
</dbReference>
<evidence type="ECO:0000259" key="13">
    <source>
        <dbReference type="PROSITE" id="PS50885"/>
    </source>
</evidence>
<dbReference type="InterPro" id="IPR003660">
    <property type="entry name" value="HAMP_dom"/>
</dbReference>
<evidence type="ECO:0000313" key="15">
    <source>
        <dbReference type="Proteomes" id="UP000285310"/>
    </source>
</evidence>
<comment type="caution">
    <text evidence="14">The sequence shown here is derived from an EMBL/GenBank/DDBJ whole genome shotgun (WGS) entry which is preliminary data.</text>
</comment>
<dbReference type="InterPro" id="IPR036890">
    <property type="entry name" value="HATPase_C_sf"/>
</dbReference>
<keyword evidence="5" id="KW-0808">Transferase</keyword>
<keyword evidence="15" id="KW-1185">Reference proteome</keyword>
<dbReference type="InterPro" id="IPR050428">
    <property type="entry name" value="TCS_sensor_his_kinase"/>
</dbReference>
<keyword evidence="4" id="KW-0597">Phosphoprotein</keyword>
<keyword evidence="7 14" id="KW-0418">Kinase</keyword>
<evidence type="ECO:0000256" key="9">
    <source>
        <dbReference type="ARBA" id="ARBA00023012"/>
    </source>
</evidence>
<proteinExistence type="predicted"/>
<dbReference type="SMART" id="SM00388">
    <property type="entry name" value="HisKA"/>
    <property type="match status" value="1"/>
</dbReference>
<name>A0A423PJY0_9GAMM</name>